<dbReference type="SUPFAM" id="SSF48371">
    <property type="entry name" value="ARM repeat"/>
    <property type="match status" value="1"/>
</dbReference>
<comment type="caution">
    <text evidence="1">The sequence shown here is derived from an EMBL/GenBank/DDBJ whole genome shotgun (WGS) entry which is preliminary data.</text>
</comment>
<proteinExistence type="predicted"/>
<dbReference type="EMBL" id="LJCR01003117">
    <property type="protein sequence ID" value="KPV47909.1"/>
    <property type="molecule type" value="Genomic_DNA"/>
</dbReference>
<dbReference type="InterPro" id="IPR021133">
    <property type="entry name" value="HEAT_type_2"/>
</dbReference>
<dbReference type="AlphaFoldDB" id="A0A0N8PQS1"/>
<protein>
    <submittedName>
        <fullName evidence="1">PBS lyase</fullName>
    </submittedName>
</protein>
<evidence type="ECO:0000313" key="1">
    <source>
        <dbReference type="EMBL" id="KPV47909.1"/>
    </source>
</evidence>
<dbReference type="SMART" id="SM00567">
    <property type="entry name" value="EZ_HEAT"/>
    <property type="match status" value="3"/>
</dbReference>
<dbReference type="Proteomes" id="UP000050509">
    <property type="component" value="Unassembled WGS sequence"/>
</dbReference>
<dbReference type="InterPro" id="IPR016024">
    <property type="entry name" value="ARM-type_fold"/>
</dbReference>
<keyword evidence="1" id="KW-0456">Lyase</keyword>
<dbReference type="InterPro" id="IPR004155">
    <property type="entry name" value="PBS_lyase_HEAT"/>
</dbReference>
<dbReference type="InterPro" id="IPR011989">
    <property type="entry name" value="ARM-like"/>
</dbReference>
<name>A0A0N8PQS1_9CHLR</name>
<dbReference type="PROSITE" id="PS50077">
    <property type="entry name" value="HEAT_REPEAT"/>
    <property type="match status" value="1"/>
</dbReference>
<feature type="non-terminal residue" evidence="1">
    <location>
        <position position="1"/>
    </location>
</feature>
<dbReference type="Gene3D" id="1.25.10.10">
    <property type="entry name" value="Leucine-rich Repeat Variant"/>
    <property type="match status" value="1"/>
</dbReference>
<gene>
    <name evidence="1" type="ORF">SE17_40920</name>
</gene>
<sequence length="199" mass="21299">LQSDPAAAVRAAAAMSLSRFAYRAEMEELSPSDDQALRAGLERAVLDARQPIDVRRRAPESAGYFASNDAIQEQVAQAYSSSEHLLRESALVAMGRSLLPRWLPNISQALSASSPALRYEAARAAGEMSEDARSLLPKVAPLLNDKDSEVALAAIWALGQIGGETAQRLLKQVAKEGDDARRQAAADALDELMLGDSLV</sequence>
<dbReference type="GO" id="GO:0016829">
    <property type="term" value="F:lyase activity"/>
    <property type="evidence" value="ECO:0007669"/>
    <property type="project" value="UniProtKB-KW"/>
</dbReference>
<keyword evidence="2" id="KW-1185">Reference proteome</keyword>
<dbReference type="Pfam" id="PF13646">
    <property type="entry name" value="HEAT_2"/>
    <property type="match status" value="1"/>
</dbReference>
<accession>A0A0N8PQS1</accession>
<evidence type="ECO:0000313" key="2">
    <source>
        <dbReference type="Proteomes" id="UP000050509"/>
    </source>
</evidence>
<organism evidence="1 2">
    <name type="scientific">Kouleothrix aurantiaca</name>
    <dbReference type="NCBI Taxonomy" id="186479"/>
    <lineage>
        <taxon>Bacteria</taxon>
        <taxon>Bacillati</taxon>
        <taxon>Chloroflexota</taxon>
        <taxon>Chloroflexia</taxon>
        <taxon>Chloroflexales</taxon>
        <taxon>Roseiflexineae</taxon>
        <taxon>Roseiflexaceae</taxon>
        <taxon>Kouleothrix</taxon>
    </lineage>
</organism>
<dbReference type="PATRIC" id="fig|186479.3.peg.6524"/>
<reference evidence="1 2" key="1">
    <citation type="submission" date="2015-09" db="EMBL/GenBank/DDBJ databases">
        <title>Draft genome sequence of Kouleothrix aurantiaca JCM 19913.</title>
        <authorList>
            <person name="Hemp J."/>
        </authorList>
    </citation>
    <scope>NUCLEOTIDE SEQUENCE [LARGE SCALE GENOMIC DNA]</scope>
    <source>
        <strain evidence="1 2">COM-B</strain>
    </source>
</reference>